<gene>
    <name evidence="1" type="ORF">H2198_005708</name>
</gene>
<organism evidence="1 2">
    <name type="scientific">Neophaeococcomyces mojaviensis</name>
    <dbReference type="NCBI Taxonomy" id="3383035"/>
    <lineage>
        <taxon>Eukaryota</taxon>
        <taxon>Fungi</taxon>
        <taxon>Dikarya</taxon>
        <taxon>Ascomycota</taxon>
        <taxon>Pezizomycotina</taxon>
        <taxon>Eurotiomycetes</taxon>
        <taxon>Chaetothyriomycetidae</taxon>
        <taxon>Chaetothyriales</taxon>
        <taxon>Chaetothyriales incertae sedis</taxon>
        <taxon>Neophaeococcomyces</taxon>
    </lineage>
</organism>
<dbReference type="EMBL" id="JAPDRQ010000097">
    <property type="protein sequence ID" value="KAJ9655404.1"/>
    <property type="molecule type" value="Genomic_DNA"/>
</dbReference>
<evidence type="ECO:0000313" key="1">
    <source>
        <dbReference type="EMBL" id="KAJ9655404.1"/>
    </source>
</evidence>
<protein>
    <submittedName>
        <fullName evidence="1">Uncharacterized protein</fullName>
    </submittedName>
</protein>
<evidence type="ECO:0000313" key="2">
    <source>
        <dbReference type="Proteomes" id="UP001172386"/>
    </source>
</evidence>
<sequence length="598" mass="68281">MLHRQWITLPSRWTLQDVQAALNVIIAFLCAASIFVLVRHFWVLAARKVTKQKDVPAYSLLSLNTIGETVDVIWLLRHEILTSRYRGLFIQCIFVLFLTVCTLLSGFLARFSTRSVLTIVPELVEGSIASRDTSSLLYNILDVAATYDRLNETQFPPTKLAEFWPDPTVRWRYTDDQWNSSWTMKCSYNESVEVVGTSIVTNNCTNGLWQQWPWLYDNWWDWGLDNDSTAYYHGYRSSGMLVPDQVKSNTTIKDVLMFVHGYEMPKKVLIDNFNITKSMRIRTVAVHLEDLPRNISSVKDDEACHYVKGPIRRASYTSATCELVRDLGNLSSADLYAWGAGPDKVDAKKISDSYIQFYAGRFWRESISNTRMTTITGPELVKFYQAYQVVKETRGTLYYNTSDSKPKVIRTIDVQVRAAQVSLTCIILCGVMALVVIFGLINYWLFLLWNLKDLDKTPQSKLDWMLQTLRTETDSGSKTKARHKLRTSISSSDKWSETVPLTKLDQEAGRSKSTISSITTREVDPDEIAFASPVQLSNHSWQKRTPGSPFWSQTRSSYHPIGGQGEGDEGFSTTSRHSSIVSPTSPYQWDNARRPSKW</sequence>
<accession>A0ACC3A4V8</accession>
<reference evidence="1" key="1">
    <citation type="submission" date="2022-10" db="EMBL/GenBank/DDBJ databases">
        <title>Culturing micro-colonial fungi from biological soil crusts in the Mojave desert and describing Neophaeococcomyces mojavensis, and introducing the new genera and species Taxawa tesnikishii.</title>
        <authorList>
            <person name="Kurbessoian T."/>
            <person name="Stajich J.E."/>
        </authorList>
    </citation>
    <scope>NUCLEOTIDE SEQUENCE</scope>
    <source>
        <strain evidence="1">JES_112</strain>
    </source>
</reference>
<proteinExistence type="predicted"/>
<name>A0ACC3A4V8_9EURO</name>
<keyword evidence="2" id="KW-1185">Reference proteome</keyword>
<comment type="caution">
    <text evidence="1">The sequence shown here is derived from an EMBL/GenBank/DDBJ whole genome shotgun (WGS) entry which is preliminary data.</text>
</comment>
<dbReference type="Proteomes" id="UP001172386">
    <property type="component" value="Unassembled WGS sequence"/>
</dbReference>